<evidence type="ECO:0000256" key="10">
    <source>
        <dbReference type="ARBA" id="ARBA00033102"/>
    </source>
</evidence>
<dbReference type="SUPFAM" id="SSF51690">
    <property type="entry name" value="Nicotinate/Quinolinate PRTase C-terminal domain-like"/>
    <property type="match status" value="1"/>
</dbReference>
<evidence type="ECO:0000259" key="13">
    <source>
        <dbReference type="Pfam" id="PF01729"/>
    </source>
</evidence>
<feature type="domain" description="Quinolinate phosphoribosyl transferase C-terminal" evidence="13">
    <location>
        <begin position="119"/>
        <end position="291"/>
    </location>
</feature>
<dbReference type="PIRSF" id="PIRSF006250">
    <property type="entry name" value="NadC_ModD"/>
    <property type="match status" value="1"/>
</dbReference>
<organism evidence="15 16">
    <name type="scientific">Conidiobolus coronatus (strain ATCC 28846 / CBS 209.66 / NRRL 28638)</name>
    <name type="common">Delacroixia coronata</name>
    <dbReference type="NCBI Taxonomy" id="796925"/>
    <lineage>
        <taxon>Eukaryota</taxon>
        <taxon>Fungi</taxon>
        <taxon>Fungi incertae sedis</taxon>
        <taxon>Zoopagomycota</taxon>
        <taxon>Entomophthoromycotina</taxon>
        <taxon>Entomophthoromycetes</taxon>
        <taxon>Entomophthorales</taxon>
        <taxon>Ancylistaceae</taxon>
        <taxon>Conidiobolus</taxon>
    </lineage>
</organism>
<keyword evidence="7 12" id="KW-0662">Pyridine nucleotide biosynthesis</keyword>
<dbReference type="InterPro" id="IPR037128">
    <property type="entry name" value="Quinolinate_PRibosylTase_N_sf"/>
</dbReference>
<evidence type="ECO:0000259" key="14">
    <source>
        <dbReference type="Pfam" id="PF02749"/>
    </source>
</evidence>
<dbReference type="Pfam" id="PF02749">
    <property type="entry name" value="QRPTase_N"/>
    <property type="match status" value="1"/>
</dbReference>
<gene>
    <name evidence="15" type="ORF">CONCODRAFT_6784</name>
</gene>
<keyword evidence="16" id="KW-1185">Reference proteome</keyword>
<name>A0A137P6M7_CONC2</name>
<keyword evidence="8 12" id="KW-0328">Glycosyltransferase</keyword>
<accession>A0A137P6M7</accession>
<dbReference type="EMBL" id="KQ964497">
    <property type="protein sequence ID" value="KXN70619.1"/>
    <property type="molecule type" value="Genomic_DNA"/>
</dbReference>
<sequence>MSSKFEYLLPPQWNKQIELWLQEDIPSLDYGGFVVGIKEETSVLYCKSYVIVLAGVPFFNEVFRLTNCSVEWLFEEGTVINPEEQGVKKVPVAYVRGKCKDILIGERLALNIFGRCSSIATQSKRFSNLKEKEGFNGVIAGSRKTTPGFRLVEKYGMLVGGCDMHRMDLSSMIMLKDNHIWSRGNITEAVKAARSVGGFSMKIDVEVGSFEEACEAIEAGGDIIMLDNIEPPTLHEVAKNLKEKYSNKTFLLEASGGVTLDSIVNYFGPNIDIISMSGLNYGVTPVDFSLKIQKQ</sequence>
<comment type="catalytic activity">
    <reaction evidence="11 12">
        <text>nicotinate beta-D-ribonucleotide + CO2 + diphosphate = quinolinate + 5-phospho-alpha-D-ribose 1-diphosphate + 2 H(+)</text>
        <dbReference type="Rhea" id="RHEA:12733"/>
        <dbReference type="ChEBI" id="CHEBI:15378"/>
        <dbReference type="ChEBI" id="CHEBI:16526"/>
        <dbReference type="ChEBI" id="CHEBI:29959"/>
        <dbReference type="ChEBI" id="CHEBI:33019"/>
        <dbReference type="ChEBI" id="CHEBI:57502"/>
        <dbReference type="ChEBI" id="CHEBI:58017"/>
        <dbReference type="EC" id="2.4.2.19"/>
    </reaction>
</comment>
<dbReference type="SUPFAM" id="SSF54675">
    <property type="entry name" value="Nicotinate/Quinolinate PRTase N-terminal domain-like"/>
    <property type="match status" value="1"/>
</dbReference>
<dbReference type="OMA" id="DIVMCDN"/>
<evidence type="ECO:0000256" key="12">
    <source>
        <dbReference type="PIRNR" id="PIRNR006250"/>
    </source>
</evidence>
<evidence type="ECO:0000313" key="15">
    <source>
        <dbReference type="EMBL" id="KXN70619.1"/>
    </source>
</evidence>
<dbReference type="OrthoDB" id="10067394at2759"/>
<evidence type="ECO:0000256" key="9">
    <source>
        <dbReference type="ARBA" id="ARBA00022679"/>
    </source>
</evidence>
<evidence type="ECO:0000256" key="4">
    <source>
        <dbReference type="ARBA" id="ARBA00011218"/>
    </source>
</evidence>
<proteinExistence type="inferred from homology"/>
<dbReference type="GO" id="GO:0034354">
    <property type="term" value="P:'de novo' NAD+ biosynthetic process from L-tryptophan"/>
    <property type="evidence" value="ECO:0007669"/>
    <property type="project" value="EnsemblFungi"/>
</dbReference>
<dbReference type="EC" id="2.4.2.19" evidence="5 12"/>
<evidence type="ECO:0000256" key="3">
    <source>
        <dbReference type="ARBA" id="ARBA00009400"/>
    </source>
</evidence>
<dbReference type="NCBIfam" id="TIGR00078">
    <property type="entry name" value="nadC"/>
    <property type="match status" value="1"/>
</dbReference>
<dbReference type="Pfam" id="PF01729">
    <property type="entry name" value="QRPTase_C"/>
    <property type="match status" value="1"/>
</dbReference>
<evidence type="ECO:0000256" key="1">
    <source>
        <dbReference type="ARBA" id="ARBA00003237"/>
    </source>
</evidence>
<dbReference type="InterPro" id="IPR004393">
    <property type="entry name" value="NadC"/>
</dbReference>
<dbReference type="InterPro" id="IPR022412">
    <property type="entry name" value="Quinolinate_PRibosylTrfase_N"/>
</dbReference>
<dbReference type="InterPro" id="IPR002638">
    <property type="entry name" value="Quinolinate_PRibosylTrfase_C"/>
</dbReference>
<dbReference type="STRING" id="796925.A0A137P6M7"/>
<comment type="subunit">
    <text evidence="4 12">Hexamer formed by 3 homodimers.</text>
</comment>
<feature type="domain" description="Quinolinate phosphoribosyl transferase N-terminal" evidence="14">
    <location>
        <begin position="44"/>
        <end position="117"/>
    </location>
</feature>
<dbReference type="FunFam" id="3.20.20.70:FF:000090">
    <property type="entry name" value="Nicotinate-nucleotide pyrophosphorylase [carboxylating]"/>
    <property type="match status" value="1"/>
</dbReference>
<dbReference type="Gene3D" id="3.90.1170.20">
    <property type="entry name" value="Quinolinate phosphoribosyl transferase, N-terminal domain"/>
    <property type="match status" value="1"/>
</dbReference>
<dbReference type="PANTHER" id="PTHR32179">
    <property type="entry name" value="NICOTINATE-NUCLEOTIDE PYROPHOSPHORYLASE [CARBOXYLATING]"/>
    <property type="match status" value="1"/>
</dbReference>
<evidence type="ECO:0000313" key="16">
    <source>
        <dbReference type="Proteomes" id="UP000070444"/>
    </source>
</evidence>
<dbReference type="AlphaFoldDB" id="A0A137P6M7"/>
<dbReference type="GO" id="GO:0004514">
    <property type="term" value="F:nicotinate-nucleotide diphosphorylase (carboxylating) activity"/>
    <property type="evidence" value="ECO:0007669"/>
    <property type="project" value="UniProtKB-EC"/>
</dbReference>
<evidence type="ECO:0000256" key="5">
    <source>
        <dbReference type="ARBA" id="ARBA00011944"/>
    </source>
</evidence>
<evidence type="ECO:0000256" key="2">
    <source>
        <dbReference type="ARBA" id="ARBA00004893"/>
    </source>
</evidence>
<evidence type="ECO:0000256" key="8">
    <source>
        <dbReference type="ARBA" id="ARBA00022676"/>
    </source>
</evidence>
<comment type="pathway">
    <text evidence="2 12">Cofactor biosynthesis; NAD(+) biosynthesis; nicotinate D-ribonucleotide from quinolinate: step 1/1.</text>
</comment>
<dbReference type="InterPro" id="IPR013785">
    <property type="entry name" value="Aldolase_TIM"/>
</dbReference>
<evidence type="ECO:0000256" key="11">
    <source>
        <dbReference type="ARBA" id="ARBA00047445"/>
    </source>
</evidence>
<comment type="similarity">
    <text evidence="3 12">Belongs to the NadC/ModD family.</text>
</comment>
<dbReference type="InterPro" id="IPR027277">
    <property type="entry name" value="NadC/ModD"/>
</dbReference>
<dbReference type="CDD" id="cd01572">
    <property type="entry name" value="QPRTase"/>
    <property type="match status" value="1"/>
</dbReference>
<evidence type="ECO:0000256" key="7">
    <source>
        <dbReference type="ARBA" id="ARBA00022642"/>
    </source>
</evidence>
<dbReference type="Proteomes" id="UP000070444">
    <property type="component" value="Unassembled WGS sequence"/>
</dbReference>
<dbReference type="InterPro" id="IPR036068">
    <property type="entry name" value="Nicotinate_pribotase-like_C"/>
</dbReference>
<keyword evidence="9 12" id="KW-0808">Transferase</keyword>
<dbReference type="Gene3D" id="3.20.20.70">
    <property type="entry name" value="Aldolase class I"/>
    <property type="match status" value="1"/>
</dbReference>
<dbReference type="PANTHER" id="PTHR32179:SF3">
    <property type="entry name" value="NICOTINATE-NUCLEOTIDE PYROPHOSPHORYLASE [CARBOXYLATING]"/>
    <property type="match status" value="1"/>
</dbReference>
<reference evidence="15 16" key="1">
    <citation type="journal article" date="2015" name="Genome Biol. Evol.">
        <title>Phylogenomic analyses indicate that early fungi evolved digesting cell walls of algal ancestors of land plants.</title>
        <authorList>
            <person name="Chang Y."/>
            <person name="Wang S."/>
            <person name="Sekimoto S."/>
            <person name="Aerts A.L."/>
            <person name="Choi C."/>
            <person name="Clum A."/>
            <person name="LaButti K.M."/>
            <person name="Lindquist E.A."/>
            <person name="Yee Ngan C."/>
            <person name="Ohm R.A."/>
            <person name="Salamov A.A."/>
            <person name="Grigoriev I.V."/>
            <person name="Spatafora J.W."/>
            <person name="Berbee M.L."/>
        </authorList>
    </citation>
    <scope>NUCLEOTIDE SEQUENCE [LARGE SCALE GENOMIC DNA]</scope>
    <source>
        <strain evidence="15 16">NRRL 28638</strain>
    </source>
</reference>
<evidence type="ECO:0000256" key="6">
    <source>
        <dbReference type="ARBA" id="ARBA00020990"/>
    </source>
</evidence>
<dbReference type="UniPathway" id="UPA00253">
    <property type="reaction ID" value="UER00331"/>
</dbReference>
<dbReference type="GO" id="GO:0005737">
    <property type="term" value="C:cytoplasm"/>
    <property type="evidence" value="ECO:0007669"/>
    <property type="project" value="TreeGrafter"/>
</dbReference>
<dbReference type="GO" id="GO:0034213">
    <property type="term" value="P:quinolinate catabolic process"/>
    <property type="evidence" value="ECO:0007669"/>
    <property type="project" value="TreeGrafter"/>
</dbReference>
<protein>
    <recommendedName>
        <fullName evidence="6 12">Nicotinate-nucleotide pyrophosphorylase [carboxylating]</fullName>
        <ecNumber evidence="5 12">2.4.2.19</ecNumber>
    </recommendedName>
    <alternativeName>
        <fullName evidence="10 12">Quinolinate phosphoribosyltransferase [decarboxylating]</fullName>
    </alternativeName>
</protein>
<comment type="function">
    <text evidence="1 12">Involved in the catabolism of quinolinic acid (QA).</text>
</comment>